<dbReference type="PROSITE" id="PS50090">
    <property type="entry name" value="MYB_LIKE"/>
    <property type="match status" value="1"/>
</dbReference>
<feature type="non-terminal residue" evidence="5">
    <location>
        <position position="38"/>
    </location>
</feature>
<dbReference type="EMBL" id="LXQA010074058">
    <property type="protein sequence ID" value="MCI09832.1"/>
    <property type="molecule type" value="Genomic_DNA"/>
</dbReference>
<comment type="caution">
    <text evidence="5">The sequence shown here is derived from an EMBL/GenBank/DDBJ whole genome shotgun (WGS) entry which is preliminary data.</text>
</comment>
<dbReference type="AlphaFoldDB" id="A0A392PDK6"/>
<organism evidence="5 6">
    <name type="scientific">Trifolium medium</name>
    <dbReference type="NCBI Taxonomy" id="97028"/>
    <lineage>
        <taxon>Eukaryota</taxon>
        <taxon>Viridiplantae</taxon>
        <taxon>Streptophyta</taxon>
        <taxon>Embryophyta</taxon>
        <taxon>Tracheophyta</taxon>
        <taxon>Spermatophyta</taxon>
        <taxon>Magnoliopsida</taxon>
        <taxon>eudicotyledons</taxon>
        <taxon>Gunneridae</taxon>
        <taxon>Pentapetalae</taxon>
        <taxon>rosids</taxon>
        <taxon>fabids</taxon>
        <taxon>Fabales</taxon>
        <taxon>Fabaceae</taxon>
        <taxon>Papilionoideae</taxon>
        <taxon>50 kb inversion clade</taxon>
        <taxon>NPAAA clade</taxon>
        <taxon>Hologalegina</taxon>
        <taxon>IRL clade</taxon>
        <taxon>Trifolieae</taxon>
        <taxon>Trifolium</taxon>
    </lineage>
</organism>
<dbReference type="SUPFAM" id="SSF46689">
    <property type="entry name" value="Homeodomain-like"/>
    <property type="match status" value="1"/>
</dbReference>
<dbReference type="InterPro" id="IPR009057">
    <property type="entry name" value="Homeodomain-like_sf"/>
</dbReference>
<feature type="domain" description="Myb-like" evidence="3">
    <location>
        <begin position="1"/>
        <end position="38"/>
    </location>
</feature>
<dbReference type="InterPro" id="IPR017930">
    <property type="entry name" value="Myb_dom"/>
</dbReference>
<comment type="subcellular location">
    <subcellularLocation>
        <location evidence="1">Nucleus</location>
    </subcellularLocation>
</comment>
<dbReference type="Proteomes" id="UP000265520">
    <property type="component" value="Unassembled WGS sequence"/>
</dbReference>
<keyword evidence="2" id="KW-0539">Nucleus</keyword>
<dbReference type="Gene3D" id="1.10.10.60">
    <property type="entry name" value="Homeodomain-like"/>
    <property type="match status" value="1"/>
</dbReference>
<evidence type="ECO:0000256" key="1">
    <source>
        <dbReference type="ARBA" id="ARBA00004123"/>
    </source>
</evidence>
<keyword evidence="6" id="KW-1185">Reference proteome</keyword>
<proteinExistence type="predicted"/>
<sequence>MCSRGHWRPSEDEKLRELVESYGPHNWNAIAENLRGRS</sequence>
<protein>
    <submittedName>
        <fullName evidence="5">Transcription factor MYB44-like</fullName>
    </submittedName>
</protein>
<evidence type="ECO:0000259" key="4">
    <source>
        <dbReference type="PROSITE" id="PS51294"/>
    </source>
</evidence>
<name>A0A392PDK6_9FABA</name>
<dbReference type="Pfam" id="PF00249">
    <property type="entry name" value="Myb_DNA-binding"/>
    <property type="match status" value="1"/>
</dbReference>
<dbReference type="CDD" id="cd00167">
    <property type="entry name" value="SANT"/>
    <property type="match status" value="1"/>
</dbReference>
<evidence type="ECO:0000313" key="5">
    <source>
        <dbReference type="EMBL" id="MCI09832.1"/>
    </source>
</evidence>
<feature type="domain" description="HTH myb-type" evidence="4">
    <location>
        <begin position="1"/>
        <end position="38"/>
    </location>
</feature>
<reference evidence="5 6" key="1">
    <citation type="journal article" date="2018" name="Front. Plant Sci.">
        <title>Red Clover (Trifolium pratense) and Zigzag Clover (T. medium) - A Picture of Genomic Similarities and Differences.</title>
        <authorList>
            <person name="Dluhosova J."/>
            <person name="Istvanek J."/>
            <person name="Nedelnik J."/>
            <person name="Repkova J."/>
        </authorList>
    </citation>
    <scope>NUCLEOTIDE SEQUENCE [LARGE SCALE GENOMIC DNA]</scope>
    <source>
        <strain evidence="6">cv. 10/8</strain>
        <tissue evidence="5">Leaf</tissue>
    </source>
</reference>
<dbReference type="InterPro" id="IPR001005">
    <property type="entry name" value="SANT/Myb"/>
</dbReference>
<accession>A0A392PDK6</accession>
<dbReference type="GO" id="GO:0005634">
    <property type="term" value="C:nucleus"/>
    <property type="evidence" value="ECO:0007669"/>
    <property type="project" value="UniProtKB-SubCell"/>
</dbReference>
<evidence type="ECO:0000256" key="2">
    <source>
        <dbReference type="ARBA" id="ARBA00023242"/>
    </source>
</evidence>
<evidence type="ECO:0000259" key="3">
    <source>
        <dbReference type="PROSITE" id="PS50090"/>
    </source>
</evidence>
<evidence type="ECO:0000313" key="6">
    <source>
        <dbReference type="Proteomes" id="UP000265520"/>
    </source>
</evidence>
<dbReference type="PROSITE" id="PS51294">
    <property type="entry name" value="HTH_MYB"/>
    <property type="match status" value="1"/>
</dbReference>